<dbReference type="Pfam" id="PF00583">
    <property type="entry name" value="Acetyltransf_1"/>
    <property type="match status" value="1"/>
</dbReference>
<dbReference type="PROSITE" id="PS51186">
    <property type="entry name" value="GNAT"/>
    <property type="match status" value="1"/>
</dbReference>
<dbReference type="eggNOG" id="COG0456">
    <property type="taxonomic scope" value="Bacteria"/>
</dbReference>
<comment type="caution">
    <text evidence="4">The sequence shown here is derived from an EMBL/GenBank/DDBJ whole genome shotgun (WGS) entry which is preliminary data.</text>
</comment>
<dbReference type="InterPro" id="IPR016181">
    <property type="entry name" value="Acyl_CoA_acyltransferase"/>
</dbReference>
<dbReference type="HOGENOM" id="CLU_013985_22_1_5"/>
<feature type="domain" description="N-acetyltransferase" evidence="3">
    <location>
        <begin position="24"/>
        <end position="165"/>
    </location>
</feature>
<dbReference type="PANTHER" id="PTHR43800:SF1">
    <property type="entry name" value="PEPTIDYL-LYSINE N-ACETYLTRANSFERASE YJAB"/>
    <property type="match status" value="1"/>
</dbReference>
<keyword evidence="2" id="KW-0012">Acyltransferase</keyword>
<accession>K8NWZ5</accession>
<evidence type="ECO:0000259" key="3">
    <source>
        <dbReference type="PROSITE" id="PS51186"/>
    </source>
</evidence>
<keyword evidence="1" id="KW-0808">Transferase</keyword>
<dbReference type="RefSeq" id="WP_006023455.1">
    <property type="nucleotide sequence ID" value="NZ_KB375284.1"/>
</dbReference>
<name>K8NWZ5_9BRAD</name>
<keyword evidence="5" id="KW-1185">Reference proteome</keyword>
<dbReference type="PANTHER" id="PTHR43800">
    <property type="entry name" value="PEPTIDYL-LYSINE N-ACETYLTRANSFERASE YJAB"/>
    <property type="match status" value="1"/>
</dbReference>
<dbReference type="InterPro" id="IPR000182">
    <property type="entry name" value="GNAT_dom"/>
</dbReference>
<dbReference type="Gene3D" id="3.40.630.30">
    <property type="match status" value="1"/>
</dbReference>
<organism evidence="4 5">
    <name type="scientific">Afipia broomeae ATCC 49717</name>
    <dbReference type="NCBI Taxonomy" id="883078"/>
    <lineage>
        <taxon>Bacteria</taxon>
        <taxon>Pseudomonadati</taxon>
        <taxon>Pseudomonadota</taxon>
        <taxon>Alphaproteobacteria</taxon>
        <taxon>Hyphomicrobiales</taxon>
        <taxon>Nitrobacteraceae</taxon>
        <taxon>Afipia</taxon>
    </lineage>
</organism>
<evidence type="ECO:0000256" key="2">
    <source>
        <dbReference type="ARBA" id="ARBA00023315"/>
    </source>
</evidence>
<dbReference type="SUPFAM" id="SSF55729">
    <property type="entry name" value="Acyl-CoA N-acyltransferases (Nat)"/>
    <property type="match status" value="1"/>
</dbReference>
<gene>
    <name evidence="4" type="ORF">HMPREF9695_04752</name>
</gene>
<dbReference type="CDD" id="cd04301">
    <property type="entry name" value="NAT_SF"/>
    <property type="match status" value="1"/>
</dbReference>
<sequence length="168" mass="19404">MTRLQNMVRAAARHIIRADAIMPIVLRPARSEDFAFCVKLYLSAMANIIRDLKLDVTRQEENLRHLWEADQVQVVTLDGCDVGWIQIAVQDSTLHLEQIFVDAPFRGRGVGTRLITDLIDQATRARQPMTLAVVRSNRALKLYERLGFRIIDEDDRKFYMKRELARPA</sequence>
<dbReference type="GO" id="GO:0016747">
    <property type="term" value="F:acyltransferase activity, transferring groups other than amino-acyl groups"/>
    <property type="evidence" value="ECO:0007669"/>
    <property type="project" value="InterPro"/>
</dbReference>
<proteinExistence type="predicted"/>
<reference evidence="4 5" key="1">
    <citation type="submission" date="2012-04" db="EMBL/GenBank/DDBJ databases">
        <title>The Genome Sequence of Afipia broomeae ATCC 49717.</title>
        <authorList>
            <consortium name="The Broad Institute Genome Sequencing Platform"/>
            <person name="Earl A."/>
            <person name="Ward D."/>
            <person name="Feldgarden M."/>
            <person name="Gevers D."/>
            <person name="Huys G."/>
            <person name="Walker B."/>
            <person name="Young S.K."/>
            <person name="Zeng Q."/>
            <person name="Gargeya S."/>
            <person name="Fitzgerald M."/>
            <person name="Haas B."/>
            <person name="Abouelleil A."/>
            <person name="Alvarado L."/>
            <person name="Arachchi H.M."/>
            <person name="Berlin A."/>
            <person name="Chapman S.B."/>
            <person name="Goldberg J."/>
            <person name="Griggs A."/>
            <person name="Gujja S."/>
            <person name="Hansen M."/>
            <person name="Howarth C."/>
            <person name="Imamovic A."/>
            <person name="Larimer J."/>
            <person name="McCowen C."/>
            <person name="Montmayeur A."/>
            <person name="Murphy C."/>
            <person name="Neiman D."/>
            <person name="Pearson M."/>
            <person name="Priest M."/>
            <person name="Roberts A."/>
            <person name="Saif S."/>
            <person name="Shea T."/>
            <person name="Sisk P."/>
            <person name="Sykes S."/>
            <person name="Wortman J."/>
            <person name="Nusbaum C."/>
            <person name="Birren B."/>
        </authorList>
    </citation>
    <scope>NUCLEOTIDE SEQUENCE [LARGE SCALE GENOMIC DNA]</scope>
    <source>
        <strain evidence="4 5">ATCC 49717</strain>
    </source>
</reference>
<evidence type="ECO:0000256" key="1">
    <source>
        <dbReference type="ARBA" id="ARBA00022679"/>
    </source>
</evidence>
<dbReference type="EMBL" id="AGWX01000005">
    <property type="protein sequence ID" value="EKS34842.1"/>
    <property type="molecule type" value="Genomic_DNA"/>
</dbReference>
<dbReference type="PATRIC" id="fig|883078.3.peg.4909"/>
<protein>
    <recommendedName>
        <fullName evidence="3">N-acetyltransferase domain-containing protein</fullName>
    </recommendedName>
</protein>
<dbReference type="Proteomes" id="UP000001096">
    <property type="component" value="Unassembled WGS sequence"/>
</dbReference>
<dbReference type="AlphaFoldDB" id="K8NWZ5"/>
<evidence type="ECO:0000313" key="5">
    <source>
        <dbReference type="Proteomes" id="UP000001096"/>
    </source>
</evidence>
<evidence type="ECO:0000313" key="4">
    <source>
        <dbReference type="EMBL" id="EKS34842.1"/>
    </source>
</evidence>